<comment type="similarity">
    <text evidence="1">Belongs to the helicase family.</text>
</comment>
<dbReference type="InterPro" id="IPR027417">
    <property type="entry name" value="P-loop_NTPase"/>
</dbReference>
<dbReference type="GO" id="GO:0000723">
    <property type="term" value="P:telomere maintenance"/>
    <property type="evidence" value="ECO:0007669"/>
    <property type="project" value="InterPro"/>
</dbReference>
<dbReference type="EC" id="5.6.2.3" evidence="1"/>
<keyword evidence="1" id="KW-0227">DNA damage</keyword>
<keyword evidence="1" id="KW-0347">Helicase</keyword>
<organism evidence="3 4">
    <name type="scientific">Caenorhabditis japonica</name>
    <dbReference type="NCBI Taxonomy" id="281687"/>
    <lineage>
        <taxon>Eukaryota</taxon>
        <taxon>Metazoa</taxon>
        <taxon>Ecdysozoa</taxon>
        <taxon>Nematoda</taxon>
        <taxon>Chromadorea</taxon>
        <taxon>Rhabditida</taxon>
        <taxon>Rhabditina</taxon>
        <taxon>Rhabditomorpha</taxon>
        <taxon>Rhabditoidea</taxon>
        <taxon>Rhabditidae</taxon>
        <taxon>Peloderinae</taxon>
        <taxon>Caenorhabditis</taxon>
    </lineage>
</organism>
<dbReference type="AlphaFoldDB" id="A0A8R1E4N3"/>
<dbReference type="GO" id="GO:0016787">
    <property type="term" value="F:hydrolase activity"/>
    <property type="evidence" value="ECO:0007669"/>
    <property type="project" value="UniProtKB-KW"/>
</dbReference>
<reference evidence="3" key="2">
    <citation type="submission" date="2022-06" db="UniProtKB">
        <authorList>
            <consortium name="EnsemblMetazoa"/>
        </authorList>
    </citation>
    <scope>IDENTIFICATION</scope>
    <source>
        <strain evidence="3">DF5081</strain>
    </source>
</reference>
<reference evidence="4" key="1">
    <citation type="submission" date="2010-08" db="EMBL/GenBank/DDBJ databases">
        <authorList>
            <consortium name="Caenorhabditis japonica Sequencing Consortium"/>
            <person name="Wilson R.K."/>
        </authorList>
    </citation>
    <scope>NUCLEOTIDE SEQUENCE [LARGE SCALE GENOMIC DNA]</scope>
    <source>
        <strain evidence="4">DF5081</strain>
    </source>
</reference>
<proteinExistence type="inferred from homology"/>
<dbReference type="Proteomes" id="UP000005237">
    <property type="component" value="Unassembled WGS sequence"/>
</dbReference>
<evidence type="ECO:0000313" key="3">
    <source>
        <dbReference type="EnsemblMetazoa" id="CJA20538.1"/>
    </source>
</evidence>
<dbReference type="GO" id="GO:0006310">
    <property type="term" value="P:DNA recombination"/>
    <property type="evidence" value="ECO:0007669"/>
    <property type="project" value="UniProtKB-KW"/>
</dbReference>
<keyword evidence="1" id="KW-0378">Hydrolase</keyword>
<evidence type="ECO:0000259" key="2">
    <source>
        <dbReference type="Pfam" id="PF05970"/>
    </source>
</evidence>
<name>A0A8R1E4N3_CAEJA</name>
<dbReference type="SUPFAM" id="SSF52540">
    <property type="entry name" value="P-loop containing nucleoside triphosphate hydrolases"/>
    <property type="match status" value="2"/>
</dbReference>
<dbReference type="InterPro" id="IPR010285">
    <property type="entry name" value="DNA_helicase_pif1-like_DEAD"/>
</dbReference>
<keyword evidence="1" id="KW-0067">ATP-binding</keyword>
<protein>
    <recommendedName>
        <fullName evidence="1">ATP-dependent DNA helicase</fullName>
        <ecNumber evidence="1">5.6.2.3</ecNumber>
    </recommendedName>
</protein>
<dbReference type="GO" id="GO:0006281">
    <property type="term" value="P:DNA repair"/>
    <property type="evidence" value="ECO:0007669"/>
    <property type="project" value="UniProtKB-KW"/>
</dbReference>
<sequence>MFVLDGPGGAGKTYTFNVTLHMFTAINKNVQCAAWTGIASTLLPNCRTSASLFKLNIENDSKKSNHSKGNNKVKKLKEVDVISWEECSMGSKTALETVDFVLLDLLDSPFPFGRKRIILGGDFLQILRVIRRGTETDLINNCIKNSYLWNQFQKFLLLDNMRIINRDANWIKFLLHVGDGVANDYEDRVTLPKGLPVSEDLVDYVFGGLRGDISDAAILDPKNIDVDLLNKKSHSIIDGTEMVKKFPRNFHPNYWLQQIHDYGIPQLCLGILPFSSSLSEGWLSLHSLEKPGREQWNVQQHAPRRQGAPAKVHLLHIRHRIQQRKRHLRTEDHLLLRQKPSIPPQENTVPGQVGICHQHQQSTGTIVWKSWTLPLGRRLCSRTDIRCSFPRQIKE</sequence>
<dbReference type="PANTHER" id="PTHR10492">
    <property type="match status" value="1"/>
</dbReference>
<dbReference type="EnsemblMetazoa" id="CJA20538.1">
    <property type="protein sequence ID" value="CJA20538.1"/>
    <property type="gene ID" value="WBGene00176110"/>
</dbReference>
<dbReference type="Gene3D" id="3.40.50.300">
    <property type="entry name" value="P-loop containing nucleotide triphosphate hydrolases"/>
    <property type="match status" value="1"/>
</dbReference>
<keyword evidence="1" id="KW-0233">DNA recombination</keyword>
<dbReference type="PANTHER" id="PTHR10492:SF57">
    <property type="entry name" value="ATP-DEPENDENT DNA HELICASE"/>
    <property type="match status" value="1"/>
</dbReference>
<keyword evidence="1" id="KW-0234">DNA repair</keyword>
<comment type="catalytic activity">
    <reaction evidence="1">
        <text>ATP + H2O = ADP + phosphate + H(+)</text>
        <dbReference type="Rhea" id="RHEA:13065"/>
        <dbReference type="ChEBI" id="CHEBI:15377"/>
        <dbReference type="ChEBI" id="CHEBI:15378"/>
        <dbReference type="ChEBI" id="CHEBI:30616"/>
        <dbReference type="ChEBI" id="CHEBI:43474"/>
        <dbReference type="ChEBI" id="CHEBI:456216"/>
        <dbReference type="EC" id="5.6.2.3"/>
    </reaction>
</comment>
<dbReference type="GO" id="GO:0005524">
    <property type="term" value="F:ATP binding"/>
    <property type="evidence" value="ECO:0007669"/>
    <property type="project" value="UniProtKB-KW"/>
</dbReference>
<feature type="domain" description="DNA helicase Pif1-like DEAD-box helicase" evidence="2">
    <location>
        <begin position="2"/>
        <end position="186"/>
    </location>
</feature>
<keyword evidence="4" id="KW-1185">Reference proteome</keyword>
<evidence type="ECO:0000313" key="4">
    <source>
        <dbReference type="Proteomes" id="UP000005237"/>
    </source>
</evidence>
<evidence type="ECO:0000256" key="1">
    <source>
        <dbReference type="RuleBase" id="RU363044"/>
    </source>
</evidence>
<dbReference type="Pfam" id="PF05970">
    <property type="entry name" value="PIF1"/>
    <property type="match status" value="1"/>
</dbReference>
<accession>A0A8R1E4N3</accession>
<dbReference type="GO" id="GO:0043139">
    <property type="term" value="F:5'-3' DNA helicase activity"/>
    <property type="evidence" value="ECO:0007669"/>
    <property type="project" value="UniProtKB-EC"/>
</dbReference>
<comment type="cofactor">
    <cofactor evidence="1">
        <name>Mg(2+)</name>
        <dbReference type="ChEBI" id="CHEBI:18420"/>
    </cofactor>
</comment>
<keyword evidence="1" id="KW-0547">Nucleotide-binding</keyword>